<dbReference type="AlphaFoldDB" id="A0A5S5CM30"/>
<accession>A0A5S5CM30</accession>
<feature type="chain" id="PRO_5038526054" evidence="2">
    <location>
        <begin position="21"/>
        <end position="319"/>
    </location>
</feature>
<organism evidence="3 4">
    <name type="scientific">Paenibacillus methanolicus</name>
    <dbReference type="NCBI Taxonomy" id="582686"/>
    <lineage>
        <taxon>Bacteria</taxon>
        <taxon>Bacillati</taxon>
        <taxon>Bacillota</taxon>
        <taxon>Bacilli</taxon>
        <taxon>Bacillales</taxon>
        <taxon>Paenibacillaceae</taxon>
        <taxon>Paenibacillus</taxon>
    </lineage>
</organism>
<keyword evidence="4" id="KW-1185">Reference proteome</keyword>
<evidence type="ECO:0000256" key="2">
    <source>
        <dbReference type="SAM" id="SignalP"/>
    </source>
</evidence>
<dbReference type="PROSITE" id="PS51257">
    <property type="entry name" value="PROKAR_LIPOPROTEIN"/>
    <property type="match status" value="1"/>
</dbReference>
<dbReference type="EMBL" id="VNHS01000001">
    <property type="protein sequence ID" value="TYP79561.1"/>
    <property type="molecule type" value="Genomic_DNA"/>
</dbReference>
<dbReference type="RefSeq" id="WP_148927609.1">
    <property type="nucleotide sequence ID" value="NZ_VNHS01000001.1"/>
</dbReference>
<feature type="compositionally biased region" description="Polar residues" evidence="1">
    <location>
        <begin position="255"/>
        <end position="268"/>
    </location>
</feature>
<gene>
    <name evidence="3" type="ORF">BCM02_101681</name>
</gene>
<proteinExistence type="predicted"/>
<name>A0A5S5CM30_9BACL</name>
<sequence length="319" mass="33578">MNRKACLLVCGLSLSAVLFTGCGNNNNDNDVTTKNTGRVNRLSTHNEDGYNDRRILTRSARDNEGLLGTRNNTGRYGVNNVDNDTTRVDNDMRRAGRNLGDATRDVGRGIANTTREVGDDLGDAARGLMGMGTRDNDYRNRNGTTGAGRNVGDAARDLGTGIVGTTREAGRDLGRAGRNLVGMNGNGMTGGNGTTNGYGTNVTGNGTGTGTYSMTGNNGTRLNATTNNQNELKLGSLTIVANRGGNNGRGGNGMTGNLSGQSGRETSMRNTGEGLVLQVTDAKSIEAIRRVNQQLSGTNAKTKARSIAEDIKYILRHAK</sequence>
<evidence type="ECO:0000313" key="3">
    <source>
        <dbReference type="EMBL" id="TYP79561.1"/>
    </source>
</evidence>
<reference evidence="3 4" key="1">
    <citation type="submission" date="2019-07" db="EMBL/GenBank/DDBJ databases">
        <title>Genomic Encyclopedia of Type Strains, Phase III (KMG-III): the genomes of soil and plant-associated and newly described type strains.</title>
        <authorList>
            <person name="Whitman W."/>
        </authorList>
    </citation>
    <scope>NUCLEOTIDE SEQUENCE [LARGE SCALE GENOMIC DNA]</scope>
    <source>
        <strain evidence="3 4">BL24</strain>
    </source>
</reference>
<evidence type="ECO:0000313" key="4">
    <source>
        <dbReference type="Proteomes" id="UP000323257"/>
    </source>
</evidence>
<feature type="region of interest" description="Disordered" evidence="1">
    <location>
        <begin position="244"/>
        <end position="268"/>
    </location>
</feature>
<comment type="caution">
    <text evidence="3">The sequence shown here is derived from an EMBL/GenBank/DDBJ whole genome shotgun (WGS) entry which is preliminary data.</text>
</comment>
<feature type="compositionally biased region" description="Gly residues" evidence="1">
    <location>
        <begin position="245"/>
        <end position="254"/>
    </location>
</feature>
<evidence type="ECO:0000256" key="1">
    <source>
        <dbReference type="SAM" id="MobiDB-lite"/>
    </source>
</evidence>
<feature type="region of interest" description="Disordered" evidence="1">
    <location>
        <begin position="132"/>
        <end position="152"/>
    </location>
</feature>
<dbReference type="Proteomes" id="UP000323257">
    <property type="component" value="Unassembled WGS sequence"/>
</dbReference>
<feature type="region of interest" description="Disordered" evidence="1">
    <location>
        <begin position="64"/>
        <end position="88"/>
    </location>
</feature>
<feature type="signal peptide" evidence="2">
    <location>
        <begin position="1"/>
        <end position="20"/>
    </location>
</feature>
<keyword evidence="2" id="KW-0732">Signal</keyword>
<protein>
    <submittedName>
        <fullName evidence="3">Uncharacterized protein</fullName>
    </submittedName>
</protein>